<sequence length="374" mass="42069">MKKFSKPIQVTRPLFPRLKDYVGNLEDVWESQWLSNGGKQHQLLEKELQAHMRAPNISLFNNGTIALLTAIQSLRLQGEVITTPFSFPATTHALQWNNITPVFCDLDEHRLTIDPMKIESLITSKTSAILGVHVYGVPCHVKEIQQIADRHGLRVIYDAAHAFGTQIGDHPIASFGDISMFSFHPTKLFHTGEGGALVYNDGNLKQRIEYLKNFGIKNEEEVILPGINGKMSEVQASLGRTVLPLVEEERAKRAQLRAVYKEIFSPNENIVVIDPGDNVVNSEQYFCIRIKAKDNGINRDYVYEQLKTLNIFSRKYFYPLISSYPCYKNLKSAESSNLPVAEQAAKEVLCLPFYGSLGVDVVSFIASEVVKIVN</sequence>
<dbReference type="RefSeq" id="WP_014977088.1">
    <property type="nucleotide sequence ID" value="NC_018678.1"/>
</dbReference>
<dbReference type="InterPro" id="IPR000653">
    <property type="entry name" value="DegT/StrS_aminotransferase"/>
</dbReference>
<dbReference type="PANTHER" id="PTHR30244">
    <property type="entry name" value="TRANSAMINASE"/>
    <property type="match status" value="1"/>
</dbReference>
<dbReference type="GO" id="GO:0000271">
    <property type="term" value="P:polysaccharide biosynthetic process"/>
    <property type="evidence" value="ECO:0007669"/>
    <property type="project" value="TreeGrafter"/>
</dbReference>
<accession>A0AB33A0Y7</accession>
<dbReference type="AlphaFoldDB" id="A0AB33A0Y7"/>
<evidence type="ECO:0000313" key="7">
    <source>
        <dbReference type="Proteomes" id="UP000006296"/>
    </source>
</evidence>
<dbReference type="EMBL" id="CP003844">
    <property type="protein sequence ID" value="AFT75389.1"/>
    <property type="molecule type" value="Genomic_DNA"/>
</dbReference>
<feature type="modified residue" description="N6-(pyridoxal phosphate)lysine" evidence="4">
    <location>
        <position position="187"/>
    </location>
</feature>
<dbReference type="InterPro" id="IPR015421">
    <property type="entry name" value="PyrdxlP-dep_Trfase_major"/>
</dbReference>
<dbReference type="Gene3D" id="3.40.640.10">
    <property type="entry name" value="Type I PLP-dependent aspartate aminotransferase-like (Major domain)"/>
    <property type="match status" value="1"/>
</dbReference>
<dbReference type="Proteomes" id="UP000006296">
    <property type="component" value="Chromosome"/>
</dbReference>
<evidence type="ECO:0000256" key="1">
    <source>
        <dbReference type="ARBA" id="ARBA00022898"/>
    </source>
</evidence>
<evidence type="ECO:0000313" key="6">
    <source>
        <dbReference type="EMBL" id="AFT75389.1"/>
    </source>
</evidence>
<reference evidence="7" key="1">
    <citation type="journal article" date="2012" name="Sci. Rep.">
        <title>Genomes of surface isolates of Alteromonas macleodii: the life of a widespread marine opportunistic copiotroph.</title>
        <authorList>
            <person name="Lopez-Perez M."/>
            <person name="Gonzaga A."/>
            <person name="Martin-Cuadrado A.B."/>
            <person name="Onyshchenko O."/>
            <person name="Ghavidel A."/>
            <person name="Ghai R."/>
            <person name="Rodriguez-Valera F."/>
        </authorList>
    </citation>
    <scope>NUCLEOTIDE SEQUENCE [LARGE SCALE GENOMIC DNA]</scope>
    <source>
        <strain evidence="7">English Channel 673</strain>
    </source>
</reference>
<evidence type="ECO:0000256" key="2">
    <source>
        <dbReference type="ARBA" id="ARBA00037999"/>
    </source>
</evidence>
<protein>
    <submittedName>
        <fullName evidence="6">DegT protein</fullName>
    </submittedName>
</protein>
<dbReference type="Pfam" id="PF01041">
    <property type="entry name" value="DegT_DnrJ_EryC1"/>
    <property type="match status" value="1"/>
</dbReference>
<dbReference type="PANTHER" id="PTHR30244:SF9">
    <property type="entry name" value="PROTEIN RV3402C"/>
    <property type="match status" value="1"/>
</dbReference>
<name>A0AB33A0Y7_ALTME</name>
<evidence type="ECO:0000256" key="4">
    <source>
        <dbReference type="PIRSR" id="PIRSR000390-2"/>
    </source>
</evidence>
<dbReference type="SUPFAM" id="SSF53383">
    <property type="entry name" value="PLP-dependent transferases"/>
    <property type="match status" value="1"/>
</dbReference>
<dbReference type="GO" id="GO:0008483">
    <property type="term" value="F:transaminase activity"/>
    <property type="evidence" value="ECO:0007669"/>
    <property type="project" value="TreeGrafter"/>
</dbReference>
<dbReference type="PIRSF" id="PIRSF000390">
    <property type="entry name" value="PLP_StrS"/>
    <property type="match status" value="1"/>
</dbReference>
<organism evidence="6 7">
    <name type="scientific">Alteromonas macleodii (strain English Channel 673)</name>
    <dbReference type="NCBI Taxonomy" id="1004788"/>
    <lineage>
        <taxon>Bacteria</taxon>
        <taxon>Pseudomonadati</taxon>
        <taxon>Pseudomonadota</taxon>
        <taxon>Gammaproteobacteria</taxon>
        <taxon>Alteromonadales</taxon>
        <taxon>Alteromonadaceae</taxon>
        <taxon>Alteromonas/Salinimonas group</taxon>
        <taxon>Alteromonas</taxon>
    </lineage>
</organism>
<gene>
    <name evidence="6" type="ordered locus">AMEC673_13515</name>
</gene>
<dbReference type="CDD" id="cd00616">
    <property type="entry name" value="AHBA_syn"/>
    <property type="match status" value="1"/>
</dbReference>
<dbReference type="KEGG" id="amg:AMEC673_13515"/>
<proteinExistence type="inferred from homology"/>
<evidence type="ECO:0000256" key="3">
    <source>
        <dbReference type="PIRSR" id="PIRSR000390-1"/>
    </source>
</evidence>
<dbReference type="InterPro" id="IPR015424">
    <property type="entry name" value="PyrdxlP-dep_Trfase"/>
</dbReference>
<feature type="active site" description="Proton acceptor" evidence="3">
    <location>
        <position position="187"/>
    </location>
</feature>
<keyword evidence="1 4" id="KW-0663">Pyridoxal phosphate</keyword>
<evidence type="ECO:0000256" key="5">
    <source>
        <dbReference type="RuleBase" id="RU004508"/>
    </source>
</evidence>
<comment type="similarity">
    <text evidence="2 5">Belongs to the DegT/DnrJ/EryC1 family.</text>
</comment>
<dbReference type="GO" id="GO:0030170">
    <property type="term" value="F:pyridoxal phosphate binding"/>
    <property type="evidence" value="ECO:0007669"/>
    <property type="project" value="TreeGrafter"/>
</dbReference>